<dbReference type="Proteomes" id="UP001153269">
    <property type="component" value="Unassembled WGS sequence"/>
</dbReference>
<dbReference type="AlphaFoldDB" id="A0A9N7V8G8"/>
<sequence>MNPTGPFISIEEFRCRWRRKRVKAQYKCRDCRAFQRDVSYLKQLLGKQRARGHRTREWTLNLCQALDEAHEKWAELQPLEESYCDTIEEIWQPEDGEEEGDWDEDTQQPEDCEEDSETLSATNILTETTKQNQETDLHKEVQEAYIIKQQMLRSCSLRGAQTSFLDELEKLRASNNEISQMYDAENLRAMQQASHL</sequence>
<evidence type="ECO:0000313" key="1">
    <source>
        <dbReference type="EMBL" id="CAB1444024.1"/>
    </source>
</evidence>
<comment type="caution">
    <text evidence="1">The sequence shown here is derived from an EMBL/GenBank/DDBJ whole genome shotgun (WGS) entry which is preliminary data.</text>
</comment>
<evidence type="ECO:0000313" key="2">
    <source>
        <dbReference type="Proteomes" id="UP001153269"/>
    </source>
</evidence>
<name>A0A9N7V8G8_PLEPL</name>
<organism evidence="1 2">
    <name type="scientific">Pleuronectes platessa</name>
    <name type="common">European plaice</name>
    <dbReference type="NCBI Taxonomy" id="8262"/>
    <lineage>
        <taxon>Eukaryota</taxon>
        <taxon>Metazoa</taxon>
        <taxon>Chordata</taxon>
        <taxon>Craniata</taxon>
        <taxon>Vertebrata</taxon>
        <taxon>Euteleostomi</taxon>
        <taxon>Actinopterygii</taxon>
        <taxon>Neopterygii</taxon>
        <taxon>Teleostei</taxon>
        <taxon>Neoteleostei</taxon>
        <taxon>Acanthomorphata</taxon>
        <taxon>Carangaria</taxon>
        <taxon>Pleuronectiformes</taxon>
        <taxon>Pleuronectoidei</taxon>
        <taxon>Pleuronectidae</taxon>
        <taxon>Pleuronectes</taxon>
    </lineage>
</organism>
<keyword evidence="2" id="KW-1185">Reference proteome</keyword>
<proteinExistence type="predicted"/>
<gene>
    <name evidence="1" type="ORF">PLEPLA_LOCUS31740</name>
</gene>
<reference evidence="1" key="1">
    <citation type="submission" date="2020-03" db="EMBL/GenBank/DDBJ databases">
        <authorList>
            <person name="Weist P."/>
        </authorList>
    </citation>
    <scope>NUCLEOTIDE SEQUENCE</scope>
</reference>
<dbReference type="EMBL" id="CADEAL010003268">
    <property type="protein sequence ID" value="CAB1444024.1"/>
    <property type="molecule type" value="Genomic_DNA"/>
</dbReference>
<protein>
    <submittedName>
        <fullName evidence="1">Uncharacterized protein</fullName>
    </submittedName>
</protein>
<accession>A0A9N7V8G8</accession>